<evidence type="ECO:0000313" key="3">
    <source>
        <dbReference type="EMBL" id="MCC9629716.1"/>
    </source>
</evidence>
<dbReference type="GO" id="GO:0006629">
    <property type="term" value="P:lipid metabolic process"/>
    <property type="evidence" value="ECO:0007669"/>
    <property type="project" value="InterPro"/>
</dbReference>
<accession>A0A9X1MNB8</accession>
<dbReference type="CDD" id="cd01060">
    <property type="entry name" value="Membrane-FADS-like"/>
    <property type="match status" value="1"/>
</dbReference>
<reference evidence="3" key="1">
    <citation type="submission" date="2021-11" db="EMBL/GenBank/DDBJ databases">
        <title>Genome sequence.</title>
        <authorList>
            <person name="Sun Q."/>
        </authorList>
    </citation>
    <scope>NUCLEOTIDE SEQUENCE</scope>
    <source>
        <strain evidence="3">JC732</strain>
    </source>
</reference>
<feature type="domain" description="Fatty acid desaturase" evidence="2">
    <location>
        <begin position="72"/>
        <end position="336"/>
    </location>
</feature>
<proteinExistence type="predicted"/>
<keyword evidence="1" id="KW-0472">Membrane</keyword>
<dbReference type="AlphaFoldDB" id="A0A9X1MNB8"/>
<keyword evidence="4" id="KW-1185">Reference proteome</keyword>
<dbReference type="Pfam" id="PF00487">
    <property type="entry name" value="FA_desaturase"/>
    <property type="match status" value="1"/>
</dbReference>
<gene>
    <name evidence="3" type="ORF">LOC68_15085</name>
</gene>
<organism evidence="3 4">
    <name type="scientific">Blastopirellula sediminis</name>
    <dbReference type="NCBI Taxonomy" id="2894196"/>
    <lineage>
        <taxon>Bacteria</taxon>
        <taxon>Pseudomonadati</taxon>
        <taxon>Planctomycetota</taxon>
        <taxon>Planctomycetia</taxon>
        <taxon>Pirellulales</taxon>
        <taxon>Pirellulaceae</taxon>
        <taxon>Blastopirellula</taxon>
    </lineage>
</organism>
<evidence type="ECO:0000313" key="4">
    <source>
        <dbReference type="Proteomes" id="UP001139103"/>
    </source>
</evidence>
<dbReference type="InterPro" id="IPR005804">
    <property type="entry name" value="FA_desaturase_dom"/>
</dbReference>
<comment type="caution">
    <text evidence="3">The sequence shown here is derived from an EMBL/GenBank/DDBJ whole genome shotgun (WGS) entry which is preliminary data.</text>
</comment>
<name>A0A9X1MNB8_9BACT</name>
<evidence type="ECO:0000256" key="1">
    <source>
        <dbReference type="SAM" id="Phobius"/>
    </source>
</evidence>
<dbReference type="EMBL" id="JAJKFT010000010">
    <property type="protein sequence ID" value="MCC9629716.1"/>
    <property type="molecule type" value="Genomic_DNA"/>
</dbReference>
<dbReference type="Proteomes" id="UP001139103">
    <property type="component" value="Unassembled WGS sequence"/>
</dbReference>
<keyword evidence="1" id="KW-1133">Transmembrane helix</keyword>
<sequence length="376" mass="43548">MSLADTRSSISQKRPAARPEVSLANARRIVHDLLKPNPVIYWTDMLVSFTIAATAFHFVRVCPPFSLAQIGLFMLSCLMFYRLAMFIHEMVHMRAGSFTYFRIVWNILIGIPFLMPSFVYYTHLDHHRRKHYGTDKDGEYLALGQNGRWQMIGFVLSSVVVPIIVVFRCLVLTPLTWFSPKLRKFVYTHASSMVMDPTYIRPLPTEQALRIMRLQETACFLWCLGFAIGVLTFGKFPFPVLLQAYLTSVTVLTLNAIRTLGAHRFDNDEGEMTFLEQLLDSINYPYRPWITELWGPTGTRYHALHHLFPSLPYHNMPEAHRRLMEQLPEDAPYRQTNRVTLISGIIDLWRRSKEVERRHAAERRAARQAKVDSTVG</sequence>
<feature type="transmembrane region" description="Helical" evidence="1">
    <location>
        <begin position="99"/>
        <end position="121"/>
    </location>
</feature>
<feature type="transmembrane region" description="Helical" evidence="1">
    <location>
        <begin position="217"/>
        <end position="234"/>
    </location>
</feature>
<protein>
    <submittedName>
        <fullName evidence="3">Fatty acid desaturase</fullName>
    </submittedName>
</protein>
<feature type="transmembrane region" description="Helical" evidence="1">
    <location>
        <begin position="39"/>
        <end position="59"/>
    </location>
</feature>
<feature type="transmembrane region" description="Helical" evidence="1">
    <location>
        <begin position="65"/>
        <end position="87"/>
    </location>
</feature>
<keyword evidence="1" id="KW-0812">Transmembrane</keyword>
<dbReference type="RefSeq" id="WP_230220240.1">
    <property type="nucleotide sequence ID" value="NZ_JAJKFT010000010.1"/>
</dbReference>
<feature type="transmembrane region" description="Helical" evidence="1">
    <location>
        <begin position="151"/>
        <end position="175"/>
    </location>
</feature>
<evidence type="ECO:0000259" key="2">
    <source>
        <dbReference type="Pfam" id="PF00487"/>
    </source>
</evidence>